<sequence length="327" mass="33567">MATRTVVIPAGPGTPQQVWRVGDGALSPRGRLVAWLIAVALLLIGGSTLAATGAGPISGARDGAAGTAADPAAGSAAGAGSAGADQTGTVVAGAIAAEWNGPTVHLDWTGRQYATVEADFVGDRVASPGDRVERTLTLRNDGPADGVMSVSLVLGQDLPADSPNPELAEAIDLFWTVGGVSGQQSFATLLADGNPTVAQVQVPRGATTEVTVGFMMPAEVSDHRATGADGTVLHFQVQARLQGETAATELPQLAITGSQVLGLVALVLGLLLMGWLLLALARRRRCDDCGARVRRGEDWTARRVDGVRQLRCADCTLATERDPVRTG</sequence>
<gene>
    <name evidence="3" type="ORF">HGA03_10505</name>
</gene>
<proteinExistence type="predicted"/>
<dbReference type="RefSeq" id="WP_168630209.1">
    <property type="nucleotide sequence ID" value="NZ_BONL01000001.1"/>
</dbReference>
<evidence type="ECO:0000313" key="4">
    <source>
        <dbReference type="Proteomes" id="UP000581206"/>
    </source>
</evidence>
<feature type="transmembrane region" description="Helical" evidence="2">
    <location>
        <begin position="32"/>
        <end position="51"/>
    </location>
</feature>
<name>A0A7X6QZE2_9CELL</name>
<accession>A0A7X6QZE2</accession>
<keyword evidence="2" id="KW-1133">Transmembrane helix</keyword>
<dbReference type="EMBL" id="JAAXOX010000004">
    <property type="protein sequence ID" value="NKY23093.1"/>
    <property type="molecule type" value="Genomic_DNA"/>
</dbReference>
<feature type="transmembrane region" description="Helical" evidence="2">
    <location>
        <begin position="260"/>
        <end position="281"/>
    </location>
</feature>
<reference evidence="3 4" key="1">
    <citation type="submission" date="2020-04" db="EMBL/GenBank/DDBJ databases">
        <title>MicrobeNet Type strains.</title>
        <authorList>
            <person name="Nicholson A.C."/>
        </authorList>
    </citation>
    <scope>NUCLEOTIDE SEQUENCE [LARGE SCALE GENOMIC DNA]</scope>
    <source>
        <strain evidence="3 4">ATCC BAA-788</strain>
    </source>
</reference>
<dbReference type="AlphaFoldDB" id="A0A7X6QZE2"/>
<organism evidence="3 4">
    <name type="scientific">Cellulomonas denverensis</name>
    <dbReference type="NCBI Taxonomy" id="264297"/>
    <lineage>
        <taxon>Bacteria</taxon>
        <taxon>Bacillati</taxon>
        <taxon>Actinomycetota</taxon>
        <taxon>Actinomycetes</taxon>
        <taxon>Micrococcales</taxon>
        <taxon>Cellulomonadaceae</taxon>
        <taxon>Cellulomonas</taxon>
    </lineage>
</organism>
<evidence type="ECO:0000256" key="2">
    <source>
        <dbReference type="SAM" id="Phobius"/>
    </source>
</evidence>
<keyword evidence="2" id="KW-0812">Transmembrane</keyword>
<protein>
    <submittedName>
        <fullName evidence="3">Uncharacterized protein</fullName>
    </submittedName>
</protein>
<evidence type="ECO:0000313" key="3">
    <source>
        <dbReference type="EMBL" id="NKY23093.1"/>
    </source>
</evidence>
<keyword evidence="4" id="KW-1185">Reference proteome</keyword>
<dbReference type="Proteomes" id="UP000581206">
    <property type="component" value="Unassembled WGS sequence"/>
</dbReference>
<feature type="region of interest" description="Disordered" evidence="1">
    <location>
        <begin position="61"/>
        <end position="83"/>
    </location>
</feature>
<comment type="caution">
    <text evidence="3">The sequence shown here is derived from an EMBL/GenBank/DDBJ whole genome shotgun (WGS) entry which is preliminary data.</text>
</comment>
<evidence type="ECO:0000256" key="1">
    <source>
        <dbReference type="SAM" id="MobiDB-lite"/>
    </source>
</evidence>
<keyword evidence="2" id="KW-0472">Membrane</keyword>